<dbReference type="OrthoDB" id="893096at2"/>
<protein>
    <submittedName>
        <fullName evidence="1">Uncharacterized protein</fullName>
    </submittedName>
</protein>
<dbReference type="InterPro" id="IPR045633">
    <property type="entry name" value="DUF6414"/>
</dbReference>
<sequence>MDKFTLPIYLNQKYVFDLLAIIEDGFSQIESVKTGQTSDISTSKGVSGEIGVNNVFAFLKFGLGGNYTKQNKIKQINKKKNQKKKYTLQIHYSQN</sequence>
<keyword evidence="2" id="KW-1185">Reference proteome</keyword>
<dbReference type="RefSeq" id="WP_093367370.1">
    <property type="nucleotide sequence ID" value="NZ_FOZZ01000015.1"/>
</dbReference>
<dbReference type="Pfam" id="PF19952">
    <property type="entry name" value="DUF6414"/>
    <property type="match status" value="1"/>
</dbReference>
<evidence type="ECO:0000313" key="1">
    <source>
        <dbReference type="EMBL" id="SFT14341.1"/>
    </source>
</evidence>
<name>A0A1I6VL41_9SPHI</name>
<organism evidence="1 2">
    <name type="scientific">Sphingobacterium wenxiniae</name>
    <dbReference type="NCBI Taxonomy" id="683125"/>
    <lineage>
        <taxon>Bacteria</taxon>
        <taxon>Pseudomonadati</taxon>
        <taxon>Bacteroidota</taxon>
        <taxon>Sphingobacteriia</taxon>
        <taxon>Sphingobacteriales</taxon>
        <taxon>Sphingobacteriaceae</taxon>
        <taxon>Sphingobacterium</taxon>
    </lineage>
</organism>
<accession>A0A1I6VL41</accession>
<dbReference type="AlphaFoldDB" id="A0A1I6VL41"/>
<proteinExistence type="predicted"/>
<reference evidence="1 2" key="1">
    <citation type="submission" date="2016-10" db="EMBL/GenBank/DDBJ databases">
        <authorList>
            <person name="de Groot N.N."/>
        </authorList>
    </citation>
    <scope>NUCLEOTIDE SEQUENCE [LARGE SCALE GENOMIC DNA]</scope>
    <source>
        <strain evidence="1 2">DSM 22789</strain>
    </source>
</reference>
<evidence type="ECO:0000313" key="2">
    <source>
        <dbReference type="Proteomes" id="UP000198785"/>
    </source>
</evidence>
<dbReference type="Proteomes" id="UP000198785">
    <property type="component" value="Unassembled WGS sequence"/>
</dbReference>
<gene>
    <name evidence="1" type="ORF">SAMN05660206_1151</name>
</gene>
<dbReference type="EMBL" id="FOZZ01000015">
    <property type="protein sequence ID" value="SFT14341.1"/>
    <property type="molecule type" value="Genomic_DNA"/>
</dbReference>